<dbReference type="GO" id="GO:0034587">
    <property type="term" value="P:piRNA processing"/>
    <property type="evidence" value="ECO:0007669"/>
    <property type="project" value="TreeGrafter"/>
</dbReference>
<feature type="region of interest" description="Disordered" evidence="2">
    <location>
        <begin position="201"/>
        <end position="233"/>
    </location>
</feature>
<dbReference type="SMART" id="SM00333">
    <property type="entry name" value="TUDOR"/>
    <property type="match status" value="1"/>
</dbReference>
<dbReference type="SUPFAM" id="SSF54791">
    <property type="entry name" value="Eukaryotic type KH-domain (KH-domain type I)"/>
    <property type="match status" value="2"/>
</dbReference>
<accession>A0AAJ7IY88</accession>
<name>A0AAJ7IY88_9HYME</name>
<dbReference type="GeneID" id="108625011"/>
<dbReference type="KEGG" id="ccal:108625011"/>
<dbReference type="PANTHER" id="PTHR22948:SF29">
    <property type="entry name" value="FI02030P-RELATED"/>
    <property type="match status" value="1"/>
</dbReference>
<dbReference type="GO" id="GO:0005739">
    <property type="term" value="C:mitochondrion"/>
    <property type="evidence" value="ECO:0007669"/>
    <property type="project" value="UniProtKB-ARBA"/>
</dbReference>
<dbReference type="SUPFAM" id="SSF63748">
    <property type="entry name" value="Tudor/PWWP/MBT"/>
    <property type="match status" value="1"/>
</dbReference>
<organism evidence="5 6">
    <name type="scientific">Ceratina calcarata</name>
    <dbReference type="NCBI Taxonomy" id="156304"/>
    <lineage>
        <taxon>Eukaryota</taxon>
        <taxon>Metazoa</taxon>
        <taxon>Ecdysozoa</taxon>
        <taxon>Arthropoda</taxon>
        <taxon>Hexapoda</taxon>
        <taxon>Insecta</taxon>
        <taxon>Pterygota</taxon>
        <taxon>Neoptera</taxon>
        <taxon>Endopterygota</taxon>
        <taxon>Hymenoptera</taxon>
        <taxon>Apocrita</taxon>
        <taxon>Aculeata</taxon>
        <taxon>Apoidea</taxon>
        <taxon>Anthophila</taxon>
        <taxon>Apidae</taxon>
        <taxon>Ceratina</taxon>
        <taxon>Zadontomerus</taxon>
    </lineage>
</organism>
<dbReference type="Pfam" id="PF00013">
    <property type="entry name" value="KH_1"/>
    <property type="match status" value="2"/>
</dbReference>
<evidence type="ECO:0000259" key="4">
    <source>
        <dbReference type="PROSITE" id="PS50304"/>
    </source>
</evidence>
<feature type="region of interest" description="Disordered" evidence="2">
    <location>
        <begin position="605"/>
        <end position="640"/>
    </location>
</feature>
<dbReference type="InterPro" id="IPR002999">
    <property type="entry name" value="Tudor"/>
</dbReference>
<dbReference type="Gene3D" id="3.30.1370.10">
    <property type="entry name" value="K Homology domain, type 1"/>
    <property type="match status" value="2"/>
</dbReference>
<evidence type="ECO:0000256" key="2">
    <source>
        <dbReference type="SAM" id="MobiDB-lite"/>
    </source>
</evidence>
<dbReference type="GO" id="GO:0043186">
    <property type="term" value="C:P granule"/>
    <property type="evidence" value="ECO:0007669"/>
    <property type="project" value="TreeGrafter"/>
</dbReference>
<dbReference type="FunFam" id="2.30.30.140:FF:000018">
    <property type="entry name" value="Serine/threonine-protein kinase 31"/>
    <property type="match status" value="1"/>
</dbReference>
<dbReference type="AlphaFoldDB" id="A0AAJ7IY88"/>
<protein>
    <submittedName>
        <fullName evidence="6">Tudor and KH domain-containing protein homolog isoform X1</fullName>
    </submittedName>
</protein>
<dbReference type="CTD" id="33401"/>
<dbReference type="GO" id="GO:0007283">
    <property type="term" value="P:spermatogenesis"/>
    <property type="evidence" value="ECO:0007669"/>
    <property type="project" value="TreeGrafter"/>
</dbReference>
<dbReference type="CDD" id="cd00105">
    <property type="entry name" value="KH-I"/>
    <property type="match status" value="1"/>
</dbReference>
<gene>
    <name evidence="6" type="primary">LOC108625011</name>
</gene>
<feature type="compositionally biased region" description="Basic and acidic residues" evidence="2">
    <location>
        <begin position="670"/>
        <end position="681"/>
    </location>
</feature>
<feature type="transmembrane region" description="Helical" evidence="3">
    <location>
        <begin position="12"/>
        <end position="30"/>
    </location>
</feature>
<dbReference type="InterPro" id="IPR050621">
    <property type="entry name" value="Tudor_domain_containing"/>
</dbReference>
<dbReference type="InterPro" id="IPR035437">
    <property type="entry name" value="SNase_OB-fold_sf"/>
</dbReference>
<evidence type="ECO:0000313" key="6">
    <source>
        <dbReference type="RefSeq" id="XP_017880176.1"/>
    </source>
</evidence>
<reference evidence="6" key="1">
    <citation type="submission" date="2025-08" db="UniProtKB">
        <authorList>
            <consortium name="RefSeq"/>
        </authorList>
    </citation>
    <scope>IDENTIFICATION</scope>
    <source>
        <tissue evidence="6">Whole body</tissue>
    </source>
</reference>
<dbReference type="Gene3D" id="2.40.50.90">
    <property type="match status" value="1"/>
</dbReference>
<dbReference type="PROSITE" id="PS50084">
    <property type="entry name" value="KH_TYPE_1"/>
    <property type="match status" value="2"/>
</dbReference>
<feature type="domain" description="Tudor" evidence="4">
    <location>
        <begin position="292"/>
        <end position="351"/>
    </location>
</feature>
<dbReference type="InterPro" id="IPR004087">
    <property type="entry name" value="KH_dom"/>
</dbReference>
<dbReference type="SMART" id="SM00322">
    <property type="entry name" value="KH"/>
    <property type="match status" value="2"/>
</dbReference>
<keyword evidence="5" id="KW-1185">Reference proteome</keyword>
<keyword evidence="1" id="KW-0694">RNA-binding</keyword>
<dbReference type="PROSITE" id="PS50304">
    <property type="entry name" value="TUDOR"/>
    <property type="match status" value="1"/>
</dbReference>
<feature type="region of interest" description="Disordered" evidence="2">
    <location>
        <begin position="550"/>
        <end position="590"/>
    </location>
</feature>
<evidence type="ECO:0000313" key="5">
    <source>
        <dbReference type="Proteomes" id="UP000694925"/>
    </source>
</evidence>
<evidence type="ECO:0000256" key="1">
    <source>
        <dbReference type="PROSITE-ProRule" id="PRU00117"/>
    </source>
</evidence>
<feature type="region of interest" description="Disordered" evidence="2">
    <location>
        <begin position="663"/>
        <end position="702"/>
    </location>
</feature>
<dbReference type="PANTHER" id="PTHR22948">
    <property type="entry name" value="TUDOR DOMAIN CONTAINING PROTEIN"/>
    <property type="match status" value="1"/>
</dbReference>
<evidence type="ECO:0000256" key="3">
    <source>
        <dbReference type="SAM" id="Phobius"/>
    </source>
</evidence>
<dbReference type="Pfam" id="PF00567">
    <property type="entry name" value="TUDOR"/>
    <property type="match status" value="1"/>
</dbReference>
<dbReference type="InterPro" id="IPR004088">
    <property type="entry name" value="KH_dom_type_1"/>
</dbReference>
<dbReference type="Gene3D" id="2.30.30.140">
    <property type="match status" value="1"/>
</dbReference>
<sequence>MRWISPKFSLPVLLGLSLTSMGIAMLYVLYKKEEEESKSKVFKTQRPNTVEYKVQRQHVPAVIGRAGSTIKAVEDRTRTKIHFNEDNIENPERVCKITGSLEGINLAKSMIKSIIDNQPVIETYEILVPQRACNKIIGRNGETKRQIQASSSAKIILEGSFSHDTNAERRIIIKGTAEQIAAALSQIEEKVREVKAIHTRLEASSASRQPRGKLSPHGSRVNASEQTQASPEISSLQVTDCTMEVYVCAMDTPSQFWVQVVGSGTTALDKLVSEMSAYYSDEENQQLHTLRNITIGQMVAAKFSFDEQWYRGEIISITEDNRYDVYFVDYGDHELVNFEYVYELRTDFLSLKWQAIECSLANVKPRQSEWSIEACDRFAELAWVAQWRILVAKVRRYKERTVNCRRSRREGSPIPCVDLFDKNEDKEINLGQELINEELAEPEESFLSGASSTLSLSTRSHEITTVSSPTSVSPLPKRGFNSESLVKAERESDSNTESLNTSVTELDNISSSLKVEEINLITPNETVERIEEIDLVTPKKDESSRFIANETKGWAEDGSGDYMRNCDSNRKSGSSQSKPMSCAPGGYEDELTEDSDLELGAAIFRSSTGKSGGADKKRGTKNSTSDGAGGSGNAKRRTKKVRYRKLLHNSNVASFVRRLRCFGRTSLPGDSRRRDRRDRAESSGISQQDHTADRGLRTSASS</sequence>
<dbReference type="RefSeq" id="XP_017880176.1">
    <property type="nucleotide sequence ID" value="XM_018024687.2"/>
</dbReference>
<dbReference type="GO" id="GO:0030719">
    <property type="term" value="P:P granule organization"/>
    <property type="evidence" value="ECO:0007669"/>
    <property type="project" value="TreeGrafter"/>
</dbReference>
<keyword evidence="3" id="KW-0472">Membrane</keyword>
<dbReference type="InterPro" id="IPR036612">
    <property type="entry name" value="KH_dom_type_1_sf"/>
</dbReference>
<dbReference type="GO" id="GO:0003723">
    <property type="term" value="F:RNA binding"/>
    <property type="evidence" value="ECO:0007669"/>
    <property type="project" value="UniProtKB-UniRule"/>
</dbReference>
<dbReference type="Proteomes" id="UP000694925">
    <property type="component" value="Unplaced"/>
</dbReference>
<keyword evidence="3" id="KW-1133">Transmembrane helix</keyword>
<feature type="compositionally biased region" description="Polar residues" evidence="2">
    <location>
        <begin position="221"/>
        <end position="233"/>
    </location>
</feature>
<proteinExistence type="predicted"/>
<keyword evidence="3" id="KW-0812">Transmembrane</keyword>